<dbReference type="OrthoDB" id="3043783at2759"/>
<organism evidence="2 3">
    <name type="scientific">Galerina marginata (strain CBS 339.88)</name>
    <dbReference type="NCBI Taxonomy" id="685588"/>
    <lineage>
        <taxon>Eukaryota</taxon>
        <taxon>Fungi</taxon>
        <taxon>Dikarya</taxon>
        <taxon>Basidiomycota</taxon>
        <taxon>Agaricomycotina</taxon>
        <taxon>Agaricomycetes</taxon>
        <taxon>Agaricomycetidae</taxon>
        <taxon>Agaricales</taxon>
        <taxon>Agaricineae</taxon>
        <taxon>Strophariaceae</taxon>
        <taxon>Galerina</taxon>
    </lineage>
</organism>
<evidence type="ECO:0000313" key="3">
    <source>
        <dbReference type="Proteomes" id="UP000027222"/>
    </source>
</evidence>
<evidence type="ECO:0000313" key="2">
    <source>
        <dbReference type="EMBL" id="KDR75731.1"/>
    </source>
</evidence>
<gene>
    <name evidence="2" type="ORF">GALMADRAFT_140342</name>
</gene>
<dbReference type="HOGENOM" id="CLU_1023252_0_0_1"/>
<dbReference type="Proteomes" id="UP000027222">
    <property type="component" value="Unassembled WGS sequence"/>
</dbReference>
<dbReference type="EMBL" id="KL142380">
    <property type="protein sequence ID" value="KDR75731.1"/>
    <property type="molecule type" value="Genomic_DNA"/>
</dbReference>
<evidence type="ECO:0000256" key="1">
    <source>
        <dbReference type="SAM" id="MobiDB-lite"/>
    </source>
</evidence>
<dbReference type="AlphaFoldDB" id="A0A067SXV6"/>
<accession>A0A067SXV6</accession>
<protein>
    <submittedName>
        <fullName evidence="2">Uncharacterized protein</fullName>
    </submittedName>
</protein>
<keyword evidence="3" id="KW-1185">Reference proteome</keyword>
<sequence>MSESPFHKLLAKANLSVPGPARQRKSAVQSTESLPPPDIRVSRNSQQICEAASAQEPERSARASPPLEISQAVAIRSTSQPESSSIGPPTPWEAWTLDRGFLMQVYSWNAANPESTLDRILSKMSASINRHDALLELAPDGPIPLRGFLNALAHLVKLGTVIVGAKTLAPGLQFAQEVLRWVEELAAAFGDGHRGPFVAKAWGCLADIRKLIEDVCIWARQMLEKPGLLDRASVKDSVLEFREQFTQAIEHFEVLSHIHLANYDFSIGDAAI</sequence>
<name>A0A067SXV6_GALM3</name>
<feature type="region of interest" description="Disordered" evidence="1">
    <location>
        <begin position="13"/>
        <end position="65"/>
    </location>
</feature>
<proteinExistence type="predicted"/>
<reference evidence="3" key="1">
    <citation type="journal article" date="2014" name="Proc. Natl. Acad. Sci. U.S.A.">
        <title>Extensive sampling of basidiomycete genomes demonstrates inadequacy of the white-rot/brown-rot paradigm for wood decay fungi.</title>
        <authorList>
            <person name="Riley R."/>
            <person name="Salamov A.A."/>
            <person name="Brown D.W."/>
            <person name="Nagy L.G."/>
            <person name="Floudas D."/>
            <person name="Held B.W."/>
            <person name="Levasseur A."/>
            <person name="Lombard V."/>
            <person name="Morin E."/>
            <person name="Otillar R."/>
            <person name="Lindquist E.A."/>
            <person name="Sun H."/>
            <person name="LaButti K.M."/>
            <person name="Schmutz J."/>
            <person name="Jabbour D."/>
            <person name="Luo H."/>
            <person name="Baker S.E."/>
            <person name="Pisabarro A.G."/>
            <person name="Walton J.D."/>
            <person name="Blanchette R.A."/>
            <person name="Henrissat B."/>
            <person name="Martin F."/>
            <person name="Cullen D."/>
            <person name="Hibbett D.S."/>
            <person name="Grigoriev I.V."/>
        </authorList>
    </citation>
    <scope>NUCLEOTIDE SEQUENCE [LARGE SCALE GENOMIC DNA]</scope>
    <source>
        <strain evidence="3">CBS 339.88</strain>
    </source>
</reference>
<dbReference type="STRING" id="685588.A0A067SXV6"/>